<keyword evidence="1" id="KW-0472">Membrane</keyword>
<reference evidence="2 3" key="1">
    <citation type="submission" date="2014-12" db="EMBL/GenBank/DDBJ databases">
        <title>Genomes of Geoalkalibacter ferrihydriticus and Geoalkalibacter subterraneus, two haloalkaliphilic metal-reducing members of the Geobacteraceae.</title>
        <authorList>
            <person name="Badalamenti J.P."/>
            <person name="Torres C.I."/>
            <person name="Krajmalnik-Brown R."/>
            <person name="Bond D.R."/>
        </authorList>
    </citation>
    <scope>NUCLEOTIDE SEQUENCE [LARGE SCALE GENOMIC DNA]</scope>
    <source>
        <strain evidence="2 3">DSM 17813</strain>
    </source>
</reference>
<keyword evidence="3" id="KW-1185">Reference proteome</keyword>
<dbReference type="Proteomes" id="UP000035068">
    <property type="component" value="Unassembled WGS sequence"/>
</dbReference>
<evidence type="ECO:0008006" key="4">
    <source>
        <dbReference type="Google" id="ProtNLM"/>
    </source>
</evidence>
<sequence length="187" mass="20686">MIRINLLPVRAAQKKERIRAQISVLILSVVAALVVCAGLYASVSMKIDRQKEHIARSNDEIRQLQRVIGEVGRYKQLGEELQAKLNVLETLKAGQSGPVHLLDQLSLVLPQRVWVTSFRESGGAISINGIGLNENEVASFMQRLEASPYYRAVELQVTEQITQDGLKLQRFSLAARADTPPKTASAN</sequence>
<accession>A0A0C2EE68</accession>
<dbReference type="AlphaFoldDB" id="A0A0C2EE68"/>
<name>A0A0C2EE68_9BACT</name>
<feature type="transmembrane region" description="Helical" evidence="1">
    <location>
        <begin position="20"/>
        <end position="41"/>
    </location>
</feature>
<protein>
    <recommendedName>
        <fullName evidence="4">Fimbrial protein</fullName>
    </recommendedName>
</protein>
<dbReference type="InterPro" id="IPR052534">
    <property type="entry name" value="Extracell_DNA_Util/SecSys_Comp"/>
</dbReference>
<gene>
    <name evidence="2" type="ORF">GFER_07365</name>
</gene>
<organism evidence="2 3">
    <name type="scientific">Geoalkalibacter ferrihydriticus DSM 17813</name>
    <dbReference type="NCBI Taxonomy" id="1121915"/>
    <lineage>
        <taxon>Bacteria</taxon>
        <taxon>Pseudomonadati</taxon>
        <taxon>Thermodesulfobacteriota</taxon>
        <taxon>Desulfuromonadia</taxon>
        <taxon>Desulfuromonadales</taxon>
        <taxon>Geoalkalibacteraceae</taxon>
        <taxon>Geoalkalibacter</taxon>
    </lineage>
</organism>
<dbReference type="EMBL" id="JWJD01000002">
    <property type="protein sequence ID" value="KIH76903.1"/>
    <property type="molecule type" value="Genomic_DNA"/>
</dbReference>
<dbReference type="Pfam" id="PF05137">
    <property type="entry name" value="PilN"/>
    <property type="match status" value="1"/>
</dbReference>
<dbReference type="RefSeq" id="WP_040097982.1">
    <property type="nucleotide sequence ID" value="NZ_JWJD01000002.1"/>
</dbReference>
<evidence type="ECO:0000256" key="1">
    <source>
        <dbReference type="SAM" id="Phobius"/>
    </source>
</evidence>
<dbReference type="InterPro" id="IPR007813">
    <property type="entry name" value="PilN"/>
</dbReference>
<evidence type="ECO:0000313" key="3">
    <source>
        <dbReference type="Proteomes" id="UP000035068"/>
    </source>
</evidence>
<keyword evidence="1" id="KW-0812">Transmembrane</keyword>
<dbReference type="PANTHER" id="PTHR40278">
    <property type="entry name" value="DNA UTILIZATION PROTEIN HOFN"/>
    <property type="match status" value="1"/>
</dbReference>
<keyword evidence="1" id="KW-1133">Transmembrane helix</keyword>
<dbReference type="GO" id="GO:0043107">
    <property type="term" value="P:type IV pilus-dependent motility"/>
    <property type="evidence" value="ECO:0007669"/>
    <property type="project" value="TreeGrafter"/>
</dbReference>
<comment type="caution">
    <text evidence="2">The sequence shown here is derived from an EMBL/GenBank/DDBJ whole genome shotgun (WGS) entry which is preliminary data.</text>
</comment>
<evidence type="ECO:0000313" key="2">
    <source>
        <dbReference type="EMBL" id="KIH76903.1"/>
    </source>
</evidence>
<proteinExistence type="predicted"/>
<dbReference type="PANTHER" id="PTHR40278:SF2">
    <property type="entry name" value="TYPE IV PILUS INNER MEMBRANE COMPONENT PILN"/>
    <property type="match status" value="1"/>
</dbReference>
<dbReference type="GO" id="GO:0043683">
    <property type="term" value="P:type IV pilus assembly"/>
    <property type="evidence" value="ECO:0007669"/>
    <property type="project" value="TreeGrafter"/>
</dbReference>